<reference evidence="3" key="1">
    <citation type="submission" date="2023-06" db="EMBL/GenBank/DDBJ databases">
        <authorList>
            <person name="Kurt Z."/>
        </authorList>
    </citation>
    <scope>NUCLEOTIDE SEQUENCE</scope>
</reference>
<organism evidence="3">
    <name type="scientific">Hexamita inflata</name>
    <dbReference type="NCBI Taxonomy" id="28002"/>
    <lineage>
        <taxon>Eukaryota</taxon>
        <taxon>Metamonada</taxon>
        <taxon>Diplomonadida</taxon>
        <taxon>Hexamitidae</taxon>
        <taxon>Hexamitinae</taxon>
        <taxon>Hexamita</taxon>
    </lineage>
</organism>
<name>A0AA86QLQ8_9EUKA</name>
<dbReference type="InterPro" id="IPR023393">
    <property type="entry name" value="START-like_dom_sf"/>
</dbReference>
<dbReference type="Proteomes" id="UP001642409">
    <property type="component" value="Unassembled WGS sequence"/>
</dbReference>
<dbReference type="SUPFAM" id="SSF55961">
    <property type="entry name" value="Bet v1-like"/>
    <property type="match status" value="1"/>
</dbReference>
<evidence type="ECO:0000259" key="1">
    <source>
        <dbReference type="Pfam" id="PF02121"/>
    </source>
</evidence>
<evidence type="ECO:0000313" key="6">
    <source>
        <dbReference type="EMBL" id="CAL6089519.1"/>
    </source>
</evidence>
<comment type="caution">
    <text evidence="3">The sequence shown here is derived from an EMBL/GenBank/DDBJ whole genome shotgun (WGS) entry which is preliminary data.</text>
</comment>
<accession>A0AA86QLQ8</accession>
<dbReference type="InterPro" id="IPR055261">
    <property type="entry name" value="PI_transfer_N"/>
</dbReference>
<evidence type="ECO:0000313" key="4">
    <source>
        <dbReference type="EMBL" id="CAL6003652.1"/>
    </source>
</evidence>
<dbReference type="EMBL" id="CATOUU010000861">
    <property type="protein sequence ID" value="CAI9955213.1"/>
    <property type="molecule type" value="Genomic_DNA"/>
</dbReference>
<dbReference type="AlphaFoldDB" id="A0AA86QLQ8"/>
<dbReference type="EMBL" id="CAXDID020000072">
    <property type="protein sequence ID" value="CAL6015089.1"/>
    <property type="molecule type" value="Genomic_DNA"/>
</dbReference>
<gene>
    <name evidence="4" type="ORF">HINF_LOCUS18509</name>
    <name evidence="5" type="ORF">HINF_LOCUS24580</name>
    <name evidence="2" type="ORF">HINF_LOCUS42858</name>
    <name evidence="3" type="ORF">HINF_LOCUS43792</name>
    <name evidence="6" type="ORF">HINF_LOCUS64870</name>
</gene>
<sequence length="227" mass="26168">MKYFVFCYRVPVSFERFRIGSQFMFIQSVKSYNNTSGSQIYELVTSKITPTEQYTFSRIHPNLYPSFLVKKFLPKGCETSEETSTSTWPVTRTVYVTPNRPQIGTAELMTSVHPEKLDGIPAYFEQFINGNKYHLEYFDLGGKNEEACYVYKLAKFEVNMFGKTILEKVSVITIKSIFKASLTNLIQTRSQWENLTDNDLTAIYNGDIVTAVKINIEDNQDVEQDVE</sequence>
<dbReference type="Pfam" id="PF02121">
    <property type="entry name" value="IP_trans"/>
    <property type="match status" value="1"/>
</dbReference>
<evidence type="ECO:0000313" key="3">
    <source>
        <dbReference type="EMBL" id="CAI9956147.1"/>
    </source>
</evidence>
<evidence type="ECO:0000313" key="5">
    <source>
        <dbReference type="EMBL" id="CAL6015089.1"/>
    </source>
</evidence>
<dbReference type="Gene3D" id="3.30.530.20">
    <property type="match status" value="1"/>
</dbReference>
<dbReference type="EMBL" id="CAXDID020000420">
    <property type="protein sequence ID" value="CAL6089519.1"/>
    <property type="molecule type" value="Genomic_DNA"/>
</dbReference>
<evidence type="ECO:0000313" key="7">
    <source>
        <dbReference type="Proteomes" id="UP001642409"/>
    </source>
</evidence>
<dbReference type="EMBL" id="CATOUU010000871">
    <property type="protein sequence ID" value="CAI9956147.1"/>
    <property type="molecule type" value="Genomic_DNA"/>
</dbReference>
<protein>
    <submittedName>
        <fullName evidence="3">Phosphatidylinositol transfer protein</fullName>
    </submittedName>
    <submittedName>
        <fullName evidence="4">Phosphatidylinositol_transfer protein</fullName>
    </submittedName>
</protein>
<feature type="domain" description="Phosphatidylinositol transfer protein N-terminal" evidence="1">
    <location>
        <begin position="6"/>
        <end position="98"/>
    </location>
</feature>
<keyword evidence="7" id="KW-1185">Reference proteome</keyword>
<evidence type="ECO:0000313" key="2">
    <source>
        <dbReference type="EMBL" id="CAI9955213.1"/>
    </source>
</evidence>
<dbReference type="EMBL" id="CAXDID020000047">
    <property type="protein sequence ID" value="CAL6003652.1"/>
    <property type="molecule type" value="Genomic_DNA"/>
</dbReference>
<reference evidence="4 7" key="2">
    <citation type="submission" date="2024-07" db="EMBL/GenBank/DDBJ databases">
        <authorList>
            <person name="Akdeniz Z."/>
        </authorList>
    </citation>
    <scope>NUCLEOTIDE SEQUENCE [LARGE SCALE GENOMIC DNA]</scope>
</reference>
<proteinExistence type="predicted"/>